<name>A0A9D4LMN7_DREPO</name>
<dbReference type="AlphaFoldDB" id="A0A9D4LMN7"/>
<dbReference type="EMBL" id="JAIWYP010000002">
    <property type="protein sequence ID" value="KAH3860736.1"/>
    <property type="molecule type" value="Genomic_DNA"/>
</dbReference>
<dbReference type="Proteomes" id="UP000828390">
    <property type="component" value="Unassembled WGS sequence"/>
</dbReference>
<gene>
    <name evidence="1" type="ORF">DPMN_023655</name>
</gene>
<comment type="caution">
    <text evidence="1">The sequence shown here is derived from an EMBL/GenBank/DDBJ whole genome shotgun (WGS) entry which is preliminary data.</text>
</comment>
<sequence length="83" mass="9472">MGGKPGERPDVGGRGCQNVPHAVLSDLLKISSRKLYNHRRRTCTDVCATKERSVSLYVWSARRYRSEHVRALTTEDQDMALKR</sequence>
<reference evidence="1" key="2">
    <citation type="submission" date="2020-11" db="EMBL/GenBank/DDBJ databases">
        <authorList>
            <person name="McCartney M.A."/>
            <person name="Auch B."/>
            <person name="Kono T."/>
            <person name="Mallez S."/>
            <person name="Becker A."/>
            <person name="Gohl D.M."/>
            <person name="Silverstein K.A.T."/>
            <person name="Koren S."/>
            <person name="Bechman K.B."/>
            <person name="Herman A."/>
            <person name="Abrahante J.E."/>
            <person name="Garbe J."/>
        </authorList>
    </citation>
    <scope>NUCLEOTIDE SEQUENCE</scope>
    <source>
        <strain evidence="1">Duluth1</strain>
        <tissue evidence="1">Whole animal</tissue>
    </source>
</reference>
<organism evidence="1 2">
    <name type="scientific">Dreissena polymorpha</name>
    <name type="common">Zebra mussel</name>
    <name type="synonym">Mytilus polymorpha</name>
    <dbReference type="NCBI Taxonomy" id="45954"/>
    <lineage>
        <taxon>Eukaryota</taxon>
        <taxon>Metazoa</taxon>
        <taxon>Spiralia</taxon>
        <taxon>Lophotrochozoa</taxon>
        <taxon>Mollusca</taxon>
        <taxon>Bivalvia</taxon>
        <taxon>Autobranchia</taxon>
        <taxon>Heteroconchia</taxon>
        <taxon>Euheterodonta</taxon>
        <taxon>Imparidentia</taxon>
        <taxon>Neoheterodontei</taxon>
        <taxon>Myida</taxon>
        <taxon>Dreissenoidea</taxon>
        <taxon>Dreissenidae</taxon>
        <taxon>Dreissena</taxon>
    </lineage>
</organism>
<proteinExistence type="predicted"/>
<accession>A0A9D4LMN7</accession>
<evidence type="ECO:0000313" key="1">
    <source>
        <dbReference type="EMBL" id="KAH3860736.1"/>
    </source>
</evidence>
<keyword evidence="2" id="KW-1185">Reference proteome</keyword>
<evidence type="ECO:0000313" key="2">
    <source>
        <dbReference type="Proteomes" id="UP000828390"/>
    </source>
</evidence>
<reference evidence="1" key="1">
    <citation type="journal article" date="2019" name="bioRxiv">
        <title>The Genome of the Zebra Mussel, Dreissena polymorpha: A Resource for Invasive Species Research.</title>
        <authorList>
            <person name="McCartney M.A."/>
            <person name="Auch B."/>
            <person name="Kono T."/>
            <person name="Mallez S."/>
            <person name="Zhang Y."/>
            <person name="Obille A."/>
            <person name="Becker A."/>
            <person name="Abrahante J.E."/>
            <person name="Garbe J."/>
            <person name="Badalamenti J.P."/>
            <person name="Herman A."/>
            <person name="Mangelson H."/>
            <person name="Liachko I."/>
            <person name="Sullivan S."/>
            <person name="Sone E.D."/>
            <person name="Koren S."/>
            <person name="Silverstein K.A.T."/>
            <person name="Beckman K.B."/>
            <person name="Gohl D.M."/>
        </authorList>
    </citation>
    <scope>NUCLEOTIDE SEQUENCE</scope>
    <source>
        <strain evidence="1">Duluth1</strain>
        <tissue evidence="1">Whole animal</tissue>
    </source>
</reference>
<protein>
    <submittedName>
        <fullName evidence="1">Uncharacterized protein</fullName>
    </submittedName>
</protein>